<evidence type="ECO:0000256" key="2">
    <source>
        <dbReference type="ARBA" id="ARBA00009604"/>
    </source>
</evidence>
<dbReference type="GeneID" id="79574856"/>
<dbReference type="EC" id="4.2.1.11" evidence="3"/>
<comment type="similarity">
    <text evidence="2">Belongs to the enolase family.</text>
</comment>
<evidence type="ECO:0000256" key="3">
    <source>
        <dbReference type="ARBA" id="ARBA00012058"/>
    </source>
</evidence>
<reference evidence="8" key="1">
    <citation type="journal article" date="2020" name="J. Exp. Bot.">
        <title>Zygnema circumcarinatum UTEX 1559 chloroplast and mitochondrial genomes provide insight into land plant evolution.</title>
        <authorList>
            <person name="Orton L.M."/>
            <person name="Fitzek E."/>
            <person name="Feng X."/>
            <person name="Grayburn W.S."/>
            <person name="Mower J.P."/>
            <person name="Liu K."/>
            <person name="Zhang C."/>
            <person name="Duvall M.R."/>
            <person name="Yin Y."/>
        </authorList>
    </citation>
    <scope>NUCLEOTIDE SEQUENCE</scope>
    <source>
        <strain evidence="8">UTEX 1559 mating type +</strain>
    </source>
</reference>
<sequence>MPVKAATFAECLRMGVEVFQHLGLLLKSYKFCIHVGDEGGFASSLSSNEKAIEFIALTAFACFTALPSVACLRPSKCLKKSATGPDNTSALDDAASTFYDP</sequence>
<accession>A0A6N0GXL4</accession>
<feature type="region of interest" description="Disordered" evidence="6">
    <location>
        <begin position="79"/>
        <end position="101"/>
    </location>
</feature>
<protein>
    <recommendedName>
        <fullName evidence="3">phosphopyruvate hydratase</fullName>
        <ecNumber evidence="3">4.2.1.11</ecNumber>
    </recommendedName>
</protein>
<dbReference type="AlphaFoldDB" id="A0A6N0GXL4"/>
<proteinExistence type="inferred from homology"/>
<dbReference type="SUPFAM" id="SSF51604">
    <property type="entry name" value="Enolase C-terminal domain-like"/>
    <property type="match status" value="1"/>
</dbReference>
<dbReference type="RefSeq" id="YP_010736374.1">
    <property type="nucleotide sequence ID" value="NC_072974.1"/>
</dbReference>
<evidence type="ECO:0000259" key="7">
    <source>
        <dbReference type="Pfam" id="PF00113"/>
    </source>
</evidence>
<keyword evidence="5" id="KW-0456">Lyase</keyword>
<dbReference type="Gene3D" id="3.20.20.120">
    <property type="entry name" value="Enolase-like C-terminal domain"/>
    <property type="match status" value="1"/>
</dbReference>
<organism evidence="8">
    <name type="scientific">Zygnema circumcarinatum</name>
    <name type="common">Green alga</name>
    <dbReference type="NCBI Taxonomy" id="35869"/>
    <lineage>
        <taxon>Eukaryota</taxon>
        <taxon>Viridiplantae</taxon>
        <taxon>Streptophyta</taxon>
        <taxon>Zygnematophyceae</taxon>
        <taxon>Zygnematophycidae</taxon>
        <taxon>Zygnematales</taxon>
        <taxon>Zygnemataceae</taxon>
        <taxon>Zygnema</taxon>
    </lineage>
</organism>
<evidence type="ECO:0000313" key="8">
    <source>
        <dbReference type="EMBL" id="QKQ14703.1"/>
    </source>
</evidence>
<evidence type="ECO:0000256" key="5">
    <source>
        <dbReference type="ARBA" id="ARBA00023239"/>
    </source>
</evidence>
<dbReference type="EMBL" id="MT040698">
    <property type="protein sequence ID" value="QKQ14703.1"/>
    <property type="molecule type" value="Genomic_DNA"/>
</dbReference>
<evidence type="ECO:0000256" key="6">
    <source>
        <dbReference type="SAM" id="MobiDB-lite"/>
    </source>
</evidence>
<keyword evidence="8" id="KW-0670">Pyruvate</keyword>
<evidence type="ECO:0000256" key="1">
    <source>
        <dbReference type="ARBA" id="ARBA00005031"/>
    </source>
</evidence>
<geneLocation type="mitochondrion" evidence="8"/>
<dbReference type="GO" id="GO:0004634">
    <property type="term" value="F:phosphopyruvate hydratase activity"/>
    <property type="evidence" value="ECO:0007669"/>
    <property type="project" value="UniProtKB-EC"/>
</dbReference>
<keyword evidence="4" id="KW-0324">Glycolysis</keyword>
<dbReference type="Pfam" id="PF00113">
    <property type="entry name" value="Enolase_C"/>
    <property type="match status" value="1"/>
</dbReference>
<name>A0A6N0GXL4_ZYGCR</name>
<comment type="pathway">
    <text evidence="1">Carbohydrate degradation; glycolysis; pyruvate from D-glyceraldehyde 3-phosphate: step 4/5.</text>
</comment>
<keyword evidence="8" id="KW-0496">Mitochondrion</keyword>
<dbReference type="GO" id="GO:0006096">
    <property type="term" value="P:glycolytic process"/>
    <property type="evidence" value="ECO:0007669"/>
    <property type="project" value="UniProtKB-UniPathway"/>
</dbReference>
<gene>
    <name evidence="8" type="primary">ENO1</name>
</gene>
<dbReference type="InterPro" id="IPR020810">
    <property type="entry name" value="Enolase_C"/>
</dbReference>
<dbReference type="UniPathway" id="UPA00109">
    <property type="reaction ID" value="UER00187"/>
</dbReference>
<dbReference type="InterPro" id="IPR036849">
    <property type="entry name" value="Enolase-like_C_sf"/>
</dbReference>
<feature type="domain" description="Enolase C-terminal TIM barrel" evidence="7">
    <location>
        <begin position="1"/>
        <end position="56"/>
    </location>
</feature>
<evidence type="ECO:0000256" key="4">
    <source>
        <dbReference type="ARBA" id="ARBA00023152"/>
    </source>
</evidence>